<keyword evidence="2" id="KW-0805">Transcription regulation</keyword>
<keyword evidence="5" id="KW-0539">Nucleus</keyword>
<keyword evidence="4" id="KW-0804">Transcription</keyword>
<proteinExistence type="predicted"/>
<evidence type="ECO:0000313" key="7">
    <source>
        <dbReference type="EMBL" id="KAK2632205.1"/>
    </source>
</evidence>
<evidence type="ECO:0000313" key="8">
    <source>
        <dbReference type="EMBL" id="KCW44615.1"/>
    </source>
</evidence>
<dbReference type="AlphaFoldDB" id="A0A058ZU93"/>
<evidence type="ECO:0000256" key="3">
    <source>
        <dbReference type="ARBA" id="ARBA00023125"/>
    </source>
</evidence>
<protein>
    <recommendedName>
        <fullName evidence="6">NAC domain-containing protein</fullName>
    </recommendedName>
</protein>
<evidence type="ECO:0000256" key="2">
    <source>
        <dbReference type="ARBA" id="ARBA00023015"/>
    </source>
</evidence>
<dbReference type="EMBL" id="KK199169">
    <property type="protein sequence ID" value="KCW44615.1"/>
    <property type="molecule type" value="Genomic_DNA"/>
</dbReference>
<accession>A0A058ZU93</accession>
<reference evidence="7" key="3">
    <citation type="submission" date="2023-04" db="EMBL/GenBank/DDBJ databases">
        <title>WGS assembly of Eucalyptus grandis.</title>
        <authorList>
            <person name="Myburg A."/>
            <person name="Grattapaglia D."/>
            <person name="Tuskan G."/>
            <person name="Hellsten U."/>
            <person name="Hayes R."/>
            <person name="Grimwood J."/>
            <person name="Jenkins J."/>
            <person name="Lindquist E."/>
            <person name="Tice H."/>
            <person name="Bauer D."/>
            <person name="Goodstein D."/>
            <person name="Dubchak I."/>
            <person name="Poliakov A."/>
            <person name="Mizrachi E."/>
            <person name="Kullan A."/>
            <person name="Hussey S."/>
            <person name="Pinard D."/>
            <person name="Van D."/>
            <person name="Singh P."/>
            <person name="Van J."/>
            <person name="Silva-Junior O."/>
            <person name="Togawa R."/>
            <person name="Pappas M."/>
            <person name="Faria D."/>
            <person name="Sansaloni C."/>
            <person name="Petroli C."/>
            <person name="Yang X."/>
            <person name="Ranjan P."/>
            <person name="Tschaplinski T."/>
            <person name="Ye C."/>
            <person name="Li T."/>
            <person name="Sterck L."/>
            <person name="Vanneste K."/>
            <person name="Murat F."/>
            <person name="Soler M."/>
            <person name="Clemente H."/>
            <person name="Saidi N."/>
            <person name="Cassan-Wang H."/>
            <person name="Dunand C."/>
            <person name="Hefer C."/>
            <person name="Bornberg-Bauer E."/>
            <person name="Kersting A."/>
            <person name="Vining K."/>
            <person name="Amarasinghe V."/>
            <person name="Ranik M."/>
            <person name="Naithani S."/>
            <person name="Elser J."/>
            <person name="Boyd A."/>
            <person name="Liston A."/>
            <person name="Spatafora J."/>
            <person name="Dharmwardhana P."/>
            <person name="Raja R."/>
            <person name="Sullivan C."/>
            <person name="Romanel E."/>
            <person name="Alves-Ferreira M."/>
            <person name="Kulheim C."/>
            <person name="Foley W."/>
            <person name="Carocha V."/>
            <person name="Paiva J."/>
            <person name="Kudrna D."/>
            <person name="Brommonschenkel S."/>
            <person name="Pasquali G."/>
            <person name="Byrne M."/>
            <person name="Rigault P."/>
            <person name="Tibbits J."/>
            <person name="Spokevicius A."/>
            <person name="Jones R."/>
            <person name="Steane D."/>
            <person name="Vaillancourt R."/>
            <person name="Potts B."/>
            <person name="Joubert F."/>
            <person name="Barry K."/>
            <person name="Pappas G."/>
            <person name="Strauss S."/>
            <person name="Jaiswal P."/>
            <person name="Grima-Pettenati J."/>
            <person name="Salse J."/>
            <person name="Van D."/>
            <person name="Rokhsar D."/>
            <person name="Schmutz J."/>
        </authorList>
    </citation>
    <scope>NUCLEOTIDE SEQUENCE</scope>
    <source>
        <tissue evidence="7">Leaf extractions</tissue>
    </source>
</reference>
<evidence type="ECO:0000259" key="6">
    <source>
        <dbReference type="PROSITE" id="PS51005"/>
    </source>
</evidence>
<evidence type="ECO:0000256" key="4">
    <source>
        <dbReference type="ARBA" id="ARBA00023163"/>
    </source>
</evidence>
<reference evidence="7" key="4">
    <citation type="submission" date="2023-07" db="EMBL/GenBank/DDBJ databases">
        <authorList>
            <person name="Myburg A.A."/>
            <person name="Grattapaglia D."/>
            <person name="Tuskan G.A."/>
            <person name="Hellsten U."/>
            <person name="Hayes R.D."/>
            <person name="Grimwood J."/>
            <person name="Jenkins J."/>
            <person name="Lindquist E."/>
            <person name="Tice H."/>
            <person name="Bauer D."/>
            <person name="Goodstein D.M."/>
            <person name="Dubchak I."/>
            <person name="Poliakov A."/>
            <person name="Mizrachi E."/>
            <person name="Kullan A.R."/>
            <person name="Hussey S.G."/>
            <person name="Pinard D."/>
            <person name="Van D.M."/>
            <person name="Singh P."/>
            <person name="Van J.I."/>
            <person name="Silva-Junior O.B."/>
            <person name="Togawa R.C."/>
            <person name="Pappas M.R."/>
            <person name="Faria D.A."/>
            <person name="Sansaloni C.P."/>
            <person name="Petroli C.D."/>
            <person name="Yang X."/>
            <person name="Ranjan P."/>
            <person name="Tschaplinski T.J."/>
            <person name="Ye C.Y."/>
            <person name="Li T."/>
            <person name="Sterck L."/>
            <person name="Vanneste K."/>
            <person name="Murat F."/>
            <person name="Soler M."/>
            <person name="Clemente H.S."/>
            <person name="Saidi N."/>
            <person name="Cassan-Wang H."/>
            <person name="Dunand C."/>
            <person name="Hefer C.A."/>
            <person name="Bornberg-Bauer E."/>
            <person name="Kersting A.R."/>
            <person name="Vining K."/>
            <person name="Amarasinghe V."/>
            <person name="Ranik M."/>
            <person name="Naithani S."/>
            <person name="Elser J."/>
            <person name="Boyd A.E."/>
            <person name="Liston A."/>
            <person name="Spatafora J.W."/>
            <person name="Dharmwardhana P."/>
            <person name="Raja R."/>
            <person name="Sullivan C."/>
            <person name="Romanel E."/>
            <person name="Alves-Ferreira M."/>
            <person name="Kulheim C."/>
            <person name="Foley W."/>
            <person name="Carocha V."/>
            <person name="Paiva J."/>
            <person name="Kudrna D."/>
            <person name="Brommonschenkel S.H."/>
            <person name="Pasquali G."/>
            <person name="Byrne M."/>
            <person name="Rigault P."/>
            <person name="Tibbits J."/>
            <person name="Spokevicius A."/>
            <person name="Jones R.C."/>
            <person name="Steane D.A."/>
            <person name="Vaillancourt R.E."/>
            <person name="Potts B.M."/>
            <person name="Joubert F."/>
            <person name="Barry K."/>
            <person name="Pappas G.J."/>
            <person name="Strauss S.H."/>
            <person name="Jaiswal P."/>
            <person name="Grima-Pettenati J."/>
            <person name="Salse J."/>
            <person name="Van D.P."/>
            <person name="Rokhsar D.S."/>
            <person name="Schmutz J."/>
        </authorList>
    </citation>
    <scope>NUCLEOTIDE SEQUENCE</scope>
    <source>
        <tissue evidence="7">Leaf extractions</tissue>
    </source>
</reference>
<evidence type="ECO:0000313" key="9">
    <source>
        <dbReference type="Proteomes" id="UP000030711"/>
    </source>
</evidence>
<gene>
    <name evidence="8" type="ORF">EUGRSUZ_L01867</name>
</gene>
<evidence type="ECO:0000256" key="5">
    <source>
        <dbReference type="ARBA" id="ARBA00023242"/>
    </source>
</evidence>
<dbReference type="OMA" id="RRYSINC"/>
<sequence>MINLQHLPVGHRFHPTGEEFVNYYLKRRIQGIVDHPCIIPDVDICKWDPRELPDKFHGESIIHRDDQVREWWFFSPHTPQQVKRSTPSGYWKKTGIDRKVKARDNGRIIGTKKFLVFHIGQGKKGVKTNWVFHEYHLPTDDVLNLTLLYSI</sequence>
<dbReference type="PROSITE" id="PS51005">
    <property type="entry name" value="NAC"/>
    <property type="match status" value="1"/>
</dbReference>
<dbReference type="GO" id="GO:0003677">
    <property type="term" value="F:DNA binding"/>
    <property type="evidence" value="ECO:0007669"/>
    <property type="project" value="UniProtKB-KW"/>
</dbReference>
<reference evidence="8" key="1">
    <citation type="submission" date="2013-07" db="EMBL/GenBank/DDBJ databases">
        <title>The genome of Eucalyptus grandis.</title>
        <authorList>
            <person name="Schmutz J."/>
            <person name="Hayes R."/>
            <person name="Myburg A."/>
            <person name="Tuskan G."/>
            <person name="Grattapaglia D."/>
            <person name="Rokhsar D.S."/>
        </authorList>
    </citation>
    <scope>NUCLEOTIDE SEQUENCE</scope>
    <source>
        <tissue evidence="8">Leaf extractions</tissue>
    </source>
</reference>
<organism evidence="8">
    <name type="scientific">Eucalyptus grandis</name>
    <name type="common">Flooded gum</name>
    <dbReference type="NCBI Taxonomy" id="71139"/>
    <lineage>
        <taxon>Eukaryota</taxon>
        <taxon>Viridiplantae</taxon>
        <taxon>Streptophyta</taxon>
        <taxon>Embryophyta</taxon>
        <taxon>Tracheophyta</taxon>
        <taxon>Spermatophyta</taxon>
        <taxon>Magnoliopsida</taxon>
        <taxon>eudicotyledons</taxon>
        <taxon>Gunneridae</taxon>
        <taxon>Pentapetalae</taxon>
        <taxon>rosids</taxon>
        <taxon>malvids</taxon>
        <taxon>Myrtales</taxon>
        <taxon>Myrtaceae</taxon>
        <taxon>Myrtoideae</taxon>
        <taxon>Eucalypteae</taxon>
        <taxon>Eucalyptus</taxon>
    </lineage>
</organism>
<dbReference type="eggNOG" id="ENOG502QQI4">
    <property type="taxonomic scope" value="Eukaryota"/>
</dbReference>
<dbReference type="InParanoid" id="A0A058ZU93"/>
<dbReference type="Proteomes" id="UP000030711">
    <property type="component" value="Unassembled WGS sequence"/>
</dbReference>
<evidence type="ECO:0000256" key="1">
    <source>
        <dbReference type="ARBA" id="ARBA00004123"/>
    </source>
</evidence>
<name>A0A058ZU93_EUCGR</name>
<dbReference type="Gramene" id="KCW44615">
    <property type="protein sequence ID" value="KCW44615"/>
    <property type="gene ID" value="EUGRSUZ_L01867"/>
</dbReference>
<dbReference type="Gene3D" id="2.170.150.80">
    <property type="entry name" value="NAC domain"/>
    <property type="match status" value="1"/>
</dbReference>
<keyword evidence="3" id="KW-0238">DNA-binding</keyword>
<dbReference type="GO" id="GO:0005634">
    <property type="term" value="C:nucleus"/>
    <property type="evidence" value="ECO:0007669"/>
    <property type="project" value="UniProtKB-SubCell"/>
</dbReference>
<dbReference type="PANTHER" id="PTHR31989">
    <property type="entry name" value="NAC DOMAIN-CONTAINING PROTEIN 82-RELATED"/>
    <property type="match status" value="1"/>
</dbReference>
<reference evidence="7" key="2">
    <citation type="journal article" date="2014" name="Nature">
        <title>The genome of Eucalyptus grandis.</title>
        <authorList>
            <person name="Myburg A.A."/>
            <person name="Grattapaglia D."/>
            <person name="Tuskan G.A."/>
            <person name="Hellsten U."/>
            <person name="Hayes R.D."/>
            <person name="Grimwood J."/>
            <person name="Jenkins J."/>
            <person name="Lindquist E."/>
            <person name="Tice H."/>
            <person name="Bauer D."/>
            <person name="Goodstein D.M."/>
            <person name="Dubchak I."/>
            <person name="Poliakov A."/>
            <person name="Mizrachi E."/>
            <person name="Kullan A.R."/>
            <person name="Hussey S.G."/>
            <person name="Pinard D."/>
            <person name="van der Merwe K."/>
            <person name="Singh P."/>
            <person name="van Jaarsveld I."/>
            <person name="Silva-Junior O.B."/>
            <person name="Togawa R.C."/>
            <person name="Pappas M.R."/>
            <person name="Faria D.A."/>
            <person name="Sansaloni C.P."/>
            <person name="Petroli C.D."/>
            <person name="Yang X."/>
            <person name="Ranjan P."/>
            <person name="Tschaplinski T.J."/>
            <person name="Ye C.Y."/>
            <person name="Li T."/>
            <person name="Sterck L."/>
            <person name="Vanneste K."/>
            <person name="Murat F."/>
            <person name="Soler M."/>
            <person name="Clemente H.S."/>
            <person name="Saidi N."/>
            <person name="Cassan-Wang H."/>
            <person name="Dunand C."/>
            <person name="Hefer C.A."/>
            <person name="Bornberg-Bauer E."/>
            <person name="Kersting A.R."/>
            <person name="Vining K."/>
            <person name="Amarasinghe V."/>
            <person name="Ranik M."/>
            <person name="Naithani S."/>
            <person name="Elser J."/>
            <person name="Boyd A.E."/>
            <person name="Liston A."/>
            <person name="Spatafora J.W."/>
            <person name="Dharmwardhana P."/>
            <person name="Raja R."/>
            <person name="Sullivan C."/>
            <person name="Romanel E."/>
            <person name="Alves-Ferreira M."/>
            <person name="Kulheim C."/>
            <person name="Foley W."/>
            <person name="Carocha V."/>
            <person name="Paiva J."/>
            <person name="Kudrna D."/>
            <person name="Brommonschenkel S.H."/>
            <person name="Pasquali G."/>
            <person name="Byrne M."/>
            <person name="Rigault P."/>
            <person name="Tibbits J."/>
            <person name="Spokevicius A."/>
            <person name="Jones R.C."/>
            <person name="Steane D.A."/>
            <person name="Vaillancourt R.E."/>
            <person name="Potts B.M."/>
            <person name="Joubert F."/>
            <person name="Barry K."/>
            <person name="Pappas G.J."/>
            <person name="Strauss S.H."/>
            <person name="Jaiswal P."/>
            <person name="Grima-Pettenati J."/>
            <person name="Salse J."/>
            <person name="Van de Peer Y."/>
            <person name="Rokhsar D.S."/>
            <person name="Schmutz J."/>
        </authorList>
    </citation>
    <scope>NUCLEOTIDE SEQUENCE</scope>
    <source>
        <tissue evidence="7">Leaf extractions</tissue>
    </source>
</reference>
<dbReference type="EMBL" id="MU848653">
    <property type="protein sequence ID" value="KAK2632205.1"/>
    <property type="molecule type" value="Genomic_DNA"/>
</dbReference>
<dbReference type="InterPro" id="IPR003441">
    <property type="entry name" value="NAC-dom"/>
</dbReference>
<feature type="domain" description="NAC" evidence="6">
    <location>
        <begin position="7"/>
        <end position="151"/>
    </location>
</feature>
<dbReference type="STRING" id="71139.A0A058ZU93"/>
<dbReference type="InterPro" id="IPR036093">
    <property type="entry name" value="NAC_dom_sf"/>
</dbReference>
<keyword evidence="9" id="KW-1185">Reference proteome</keyword>
<comment type="subcellular location">
    <subcellularLocation>
        <location evidence="1">Nucleus</location>
    </subcellularLocation>
</comment>
<dbReference type="Pfam" id="PF02365">
    <property type="entry name" value="NAM"/>
    <property type="match status" value="1"/>
</dbReference>
<dbReference type="SUPFAM" id="SSF101941">
    <property type="entry name" value="NAC domain"/>
    <property type="match status" value="1"/>
</dbReference>
<dbReference type="GO" id="GO:0006355">
    <property type="term" value="P:regulation of DNA-templated transcription"/>
    <property type="evidence" value="ECO:0007669"/>
    <property type="project" value="InterPro"/>
</dbReference>